<accession>A0A1I2L4T4</accession>
<evidence type="ECO:0000256" key="1">
    <source>
        <dbReference type="SAM" id="Phobius"/>
    </source>
</evidence>
<dbReference type="STRING" id="201973.SAMN04488025_10462"/>
<dbReference type="AlphaFoldDB" id="A0A1I2L4T4"/>
<keyword evidence="3" id="KW-1185">Reference proteome</keyword>
<reference evidence="2 3" key="1">
    <citation type="submission" date="2016-10" db="EMBL/GenBank/DDBJ databases">
        <authorList>
            <person name="de Groot N.N."/>
        </authorList>
    </citation>
    <scope>NUCLEOTIDE SEQUENCE [LARGE SCALE GENOMIC DNA]</scope>
    <source>
        <strain evidence="2 3">DSM 44945</strain>
    </source>
</reference>
<gene>
    <name evidence="2" type="ORF">SAMN04488025_10462</name>
</gene>
<dbReference type="InterPro" id="IPR025321">
    <property type="entry name" value="DUF4227"/>
</dbReference>
<evidence type="ECO:0000313" key="3">
    <source>
        <dbReference type="Proteomes" id="UP000198661"/>
    </source>
</evidence>
<keyword evidence="1" id="KW-0472">Membrane</keyword>
<evidence type="ECO:0000313" key="2">
    <source>
        <dbReference type="EMBL" id="SFF74344.1"/>
    </source>
</evidence>
<dbReference type="Proteomes" id="UP000198661">
    <property type="component" value="Unassembled WGS sequence"/>
</dbReference>
<evidence type="ECO:0008006" key="4">
    <source>
        <dbReference type="Google" id="ProtNLM"/>
    </source>
</evidence>
<keyword evidence="1" id="KW-0812">Transmembrane</keyword>
<proteinExistence type="predicted"/>
<dbReference type="Pfam" id="PF14004">
    <property type="entry name" value="DUF4227"/>
    <property type="match status" value="1"/>
</dbReference>
<dbReference type="EMBL" id="FOOK01000004">
    <property type="protein sequence ID" value="SFF74344.1"/>
    <property type="molecule type" value="Genomic_DNA"/>
</dbReference>
<organism evidence="2 3">
    <name type="scientific">Planifilum fulgidum</name>
    <dbReference type="NCBI Taxonomy" id="201973"/>
    <lineage>
        <taxon>Bacteria</taxon>
        <taxon>Bacillati</taxon>
        <taxon>Bacillota</taxon>
        <taxon>Bacilli</taxon>
        <taxon>Bacillales</taxon>
        <taxon>Thermoactinomycetaceae</taxon>
        <taxon>Planifilum</taxon>
    </lineage>
</organism>
<keyword evidence="1" id="KW-1133">Transmembrane helix</keyword>
<name>A0A1I2L4T4_9BACL</name>
<sequence length="80" mass="9196">MIVSLRRLVEWIKFLILFVLFTILVYQVLALFSDWLQPRYPYREPAGRAVKVFAPASPGGPDPASVDIGERLLLYFRIGE</sequence>
<dbReference type="RefSeq" id="WP_092035880.1">
    <property type="nucleotide sequence ID" value="NZ_FOOK01000004.1"/>
</dbReference>
<feature type="transmembrane region" description="Helical" evidence="1">
    <location>
        <begin position="12"/>
        <end position="32"/>
    </location>
</feature>
<protein>
    <recommendedName>
        <fullName evidence="4">DUF4227 family protein</fullName>
    </recommendedName>
</protein>